<keyword evidence="4" id="KW-0440">LIM domain</keyword>
<sequence>MAGESERAICSRCSRVVYAMESAVAEGKTFHRTCFKCASCKRTLAVSNYVSHRGYFYCNGHLPRDISVADLPRAQDSEHKSIIDRPDASGSLYVPAPSLSRDRRSGSFSRVFAKIKKSMSRTITQADASDDVNQSEGDLPIDSSNAFSNLAELSVGTSETHLPSNNHEYSRPHGDATARVLGNVKRVIPGFKQRPYSLGADHQGYEISIPSIDSNISSKTGLASQSSFNTKSNTAMEKQGCNKSASTSKINPVVPRSLSQQLISDLSQLSKNNESLSTKGLSTASSETKTDHEPHAKSKSITPSCHFQQRSSVASEIDVPSTTRKRASTLGTVSNLSDRQISTAFIGKNPCDGSTQSELNREKDTVEVNRSKADSLHAPNLDTDYVQSHGSSESRDHLPGRSRLSILTKIAPFKVFDTLNSFEIKSREGSDRECTKRCPRSPVSSSAAELGLHKGRIGVSPLYQIENLTFGTTPRLISPDHDFGKSESFGIGYLIATSDQSEPEKNLEPPQAIQQLTDLQTKIKSNSRELLQLCDKFQNSTPDARRVVLTSILVTVKSQRDSLRELIDLTNAIVTVVDLRRNGIELMKFEREFNTESSSGTLKNMDEFRHLLRNINTNVDFVMRRYPQNERSLMIKPTTGFKEEGTYDIQCLPEERAASLRPNYHEYALEHVADAHYYRQHFMNENHTTYVGILEKLGPVIISLKREDLMDKVVGPGVDPKDTSLDRTYRAILRVKDQPERREVIYPAHIKKSILGKVSTRSILHLLHKDINPARLKVVEDKQIEKKILSLDELRYCSKYKFGVILVLPGQKTDNEYLGNVSGSEEYSNFLKLLGDKIELKGYKGYTGGLDVSNGRTGLHSISAVWRRFEIMFHVATLLPLVPSDEQQIERKRHIGNDIINIVYLDGDAQFDPSTIRSQFTHIFIVVKEEKLENAAVDGVSPPESRVGYRVSVGSNVDVMRFGPQLPEPSIFVNTDEFREFLFCKLINGENSAYKAPKFAKPHQRTHHALFDDIIEEYYNSVGRTTSRSGSFAGTGHERFWSKDHDSSSQTNSAISPSLVGYGLSQASGQINKLLKHTSANSLRAHPVVSPLSPNDLPSKVAATNAQPVEPSILSKKLSAEQALALRDSEIVLELRNDISQTGDTGHDSDGDSSAVHGSEVSDDHDHGTERIYTNRPNLNMKKRSNRHPLEADAYWHTVGSGSDAYAPTLAIHEDALSQAVYGTRHSQDSLEPRFKFGAGESPRVSAVQTTKDVTTIMPPAQSTFAAK</sequence>
<feature type="compositionally biased region" description="Polar residues" evidence="5">
    <location>
        <begin position="220"/>
        <end position="250"/>
    </location>
</feature>
<dbReference type="Pfam" id="PF00412">
    <property type="entry name" value="LIM"/>
    <property type="match status" value="1"/>
</dbReference>
<dbReference type="SUPFAM" id="SSF111347">
    <property type="entry name" value="Rap/Ran-GAP"/>
    <property type="match status" value="1"/>
</dbReference>
<evidence type="ECO:0008006" key="10">
    <source>
        <dbReference type="Google" id="ProtNLM"/>
    </source>
</evidence>
<evidence type="ECO:0000256" key="1">
    <source>
        <dbReference type="ARBA" id="ARBA00022468"/>
    </source>
</evidence>
<dbReference type="Proteomes" id="UP001648503">
    <property type="component" value="Unassembled WGS sequence"/>
</dbReference>
<evidence type="ECO:0000313" key="9">
    <source>
        <dbReference type="Proteomes" id="UP001648503"/>
    </source>
</evidence>
<gene>
    <name evidence="8" type="ORF">BASA50_006402</name>
</gene>
<dbReference type="EMBL" id="JAFCIX010000330">
    <property type="protein sequence ID" value="KAH6594727.1"/>
    <property type="molecule type" value="Genomic_DNA"/>
</dbReference>
<name>A0ABQ8FA29_9FUNG</name>
<feature type="domain" description="Rap-GAP" evidence="7">
    <location>
        <begin position="788"/>
        <end position="1014"/>
    </location>
</feature>
<dbReference type="Pfam" id="PF21022">
    <property type="entry name" value="Rap-GAP_dimer"/>
    <property type="match status" value="1"/>
</dbReference>
<organism evidence="8 9">
    <name type="scientific">Batrachochytrium salamandrivorans</name>
    <dbReference type="NCBI Taxonomy" id="1357716"/>
    <lineage>
        <taxon>Eukaryota</taxon>
        <taxon>Fungi</taxon>
        <taxon>Fungi incertae sedis</taxon>
        <taxon>Chytridiomycota</taxon>
        <taxon>Chytridiomycota incertae sedis</taxon>
        <taxon>Chytridiomycetes</taxon>
        <taxon>Rhizophydiales</taxon>
        <taxon>Rhizophydiales incertae sedis</taxon>
        <taxon>Batrachochytrium</taxon>
    </lineage>
</organism>
<feature type="region of interest" description="Disordered" evidence="5">
    <location>
        <begin position="1140"/>
        <end position="1175"/>
    </location>
</feature>
<keyword evidence="2 4" id="KW-0479">Metal-binding</keyword>
<proteinExistence type="predicted"/>
<dbReference type="InterPro" id="IPR001781">
    <property type="entry name" value="Znf_LIM"/>
</dbReference>
<feature type="compositionally biased region" description="Polar residues" evidence="5">
    <location>
        <begin position="299"/>
        <end position="314"/>
    </location>
</feature>
<feature type="compositionally biased region" description="Basic and acidic residues" evidence="5">
    <location>
        <begin position="1160"/>
        <end position="1170"/>
    </location>
</feature>
<feature type="region of interest" description="Disordered" evidence="5">
    <location>
        <begin position="270"/>
        <end position="320"/>
    </location>
</feature>
<feature type="compositionally biased region" description="Polar residues" evidence="5">
    <location>
        <begin position="271"/>
        <end position="287"/>
    </location>
</feature>
<protein>
    <recommendedName>
        <fullName evidence="10">LIM zinc-binding domain-containing protein</fullName>
    </recommendedName>
</protein>
<evidence type="ECO:0000313" key="8">
    <source>
        <dbReference type="EMBL" id="KAH6594727.1"/>
    </source>
</evidence>
<keyword evidence="1" id="KW-0343">GTPase activation</keyword>
<dbReference type="PROSITE" id="PS50023">
    <property type="entry name" value="LIM_DOMAIN_2"/>
    <property type="match status" value="1"/>
</dbReference>
<feature type="region of interest" description="Disordered" evidence="5">
    <location>
        <begin position="378"/>
        <end position="399"/>
    </location>
</feature>
<dbReference type="CDD" id="cd09358">
    <property type="entry name" value="LIM_Mical_like"/>
    <property type="match status" value="1"/>
</dbReference>
<dbReference type="PROSITE" id="PS50085">
    <property type="entry name" value="RAPGAP"/>
    <property type="match status" value="1"/>
</dbReference>
<comment type="caution">
    <text evidence="8">The sequence shown here is derived from an EMBL/GenBank/DDBJ whole genome shotgun (WGS) entry which is preliminary data.</text>
</comment>
<evidence type="ECO:0000256" key="4">
    <source>
        <dbReference type="PROSITE-ProRule" id="PRU00125"/>
    </source>
</evidence>
<accession>A0ABQ8FA29</accession>
<dbReference type="Gene3D" id="2.10.110.10">
    <property type="entry name" value="Cysteine Rich Protein"/>
    <property type="match status" value="1"/>
</dbReference>
<evidence type="ECO:0000256" key="3">
    <source>
        <dbReference type="ARBA" id="ARBA00022833"/>
    </source>
</evidence>
<evidence type="ECO:0000256" key="5">
    <source>
        <dbReference type="SAM" id="MobiDB-lite"/>
    </source>
</evidence>
<dbReference type="PANTHER" id="PTHR15711">
    <property type="entry name" value="RAP GTPASE-ACTIVATING PROTEIN"/>
    <property type="match status" value="1"/>
</dbReference>
<dbReference type="PROSITE" id="PS00478">
    <property type="entry name" value="LIM_DOMAIN_1"/>
    <property type="match status" value="1"/>
</dbReference>
<evidence type="ECO:0000256" key="2">
    <source>
        <dbReference type="ARBA" id="ARBA00022723"/>
    </source>
</evidence>
<keyword evidence="3 4" id="KW-0862">Zinc</keyword>
<dbReference type="Pfam" id="PF02145">
    <property type="entry name" value="Rap_GAP"/>
    <property type="match status" value="1"/>
</dbReference>
<dbReference type="PANTHER" id="PTHR15711:SF22">
    <property type="entry name" value="RAP-GAP DOMAIN-CONTAINING PROTEIN"/>
    <property type="match status" value="1"/>
</dbReference>
<feature type="domain" description="LIM zinc-binding" evidence="6">
    <location>
        <begin position="8"/>
        <end position="68"/>
    </location>
</feature>
<dbReference type="SMART" id="SM00132">
    <property type="entry name" value="LIM"/>
    <property type="match status" value="1"/>
</dbReference>
<dbReference type="InterPro" id="IPR000331">
    <property type="entry name" value="Rap/Ran_GAP_dom"/>
</dbReference>
<reference evidence="8 9" key="1">
    <citation type="submission" date="2021-02" db="EMBL/GenBank/DDBJ databases">
        <title>Variation within the Batrachochytrium salamandrivorans European outbreak.</title>
        <authorList>
            <person name="Kelly M."/>
            <person name="Pasmans F."/>
            <person name="Shea T.P."/>
            <person name="Munoz J.F."/>
            <person name="Carranza S."/>
            <person name="Cuomo C.A."/>
            <person name="Martel A."/>
        </authorList>
    </citation>
    <scope>NUCLEOTIDE SEQUENCE [LARGE SCALE GENOMIC DNA]</scope>
    <source>
        <strain evidence="8 9">AMFP18/2</strain>
    </source>
</reference>
<dbReference type="InterPro" id="IPR050989">
    <property type="entry name" value="Rap1_Ran_GAP"/>
</dbReference>
<dbReference type="InterPro" id="IPR035974">
    <property type="entry name" value="Rap/Ran-GAP_sf"/>
</dbReference>
<keyword evidence="9" id="KW-1185">Reference proteome</keyword>
<evidence type="ECO:0000259" key="6">
    <source>
        <dbReference type="PROSITE" id="PS50023"/>
    </source>
</evidence>
<dbReference type="Gene3D" id="3.40.50.11210">
    <property type="entry name" value="Rap/Ran-GAP"/>
    <property type="match status" value="1"/>
</dbReference>
<feature type="region of interest" description="Disordered" evidence="5">
    <location>
        <begin position="220"/>
        <end position="253"/>
    </location>
</feature>
<evidence type="ECO:0000259" key="7">
    <source>
        <dbReference type="PROSITE" id="PS50085"/>
    </source>
</evidence>
<dbReference type="SUPFAM" id="SSF57716">
    <property type="entry name" value="Glucocorticoid receptor-like (DNA-binding domain)"/>
    <property type="match status" value="1"/>
</dbReference>